<dbReference type="PRINTS" id="PR00332">
    <property type="entry name" value="HISTRIAD"/>
</dbReference>
<keyword evidence="7" id="KW-1185">Reference proteome</keyword>
<dbReference type="AlphaFoldDB" id="A0A4Q1C457"/>
<proteinExistence type="predicted"/>
<dbReference type="InterPro" id="IPR001310">
    <property type="entry name" value="Histidine_triad_HIT"/>
</dbReference>
<evidence type="ECO:0000313" key="6">
    <source>
        <dbReference type="EMBL" id="RXK53167.1"/>
    </source>
</evidence>
<reference evidence="6 7" key="1">
    <citation type="submission" date="2019-01" db="EMBL/GenBank/DDBJ databases">
        <title>Lacunisphaera sp. strain TWA-58.</title>
        <authorList>
            <person name="Chen W.-M."/>
        </authorList>
    </citation>
    <scope>NUCLEOTIDE SEQUENCE [LARGE SCALE GENOMIC DNA]</scope>
    <source>
        <strain evidence="6 7">TWA-58</strain>
    </source>
</reference>
<protein>
    <submittedName>
        <fullName evidence="6">Histidine triad nucleotide-binding protein</fullName>
    </submittedName>
</protein>
<feature type="region of interest" description="Disordered" evidence="4">
    <location>
        <begin position="1"/>
        <end position="97"/>
    </location>
</feature>
<dbReference type="InterPro" id="IPR011146">
    <property type="entry name" value="HIT-like"/>
</dbReference>
<feature type="compositionally biased region" description="Basic residues" evidence="4">
    <location>
        <begin position="68"/>
        <end position="79"/>
    </location>
</feature>
<comment type="caution">
    <text evidence="6">The sequence shown here is derived from an EMBL/GenBank/DDBJ whole genome shotgun (WGS) entry which is preliminary data.</text>
</comment>
<feature type="region of interest" description="Disordered" evidence="4">
    <location>
        <begin position="116"/>
        <end position="135"/>
    </location>
</feature>
<evidence type="ECO:0000256" key="1">
    <source>
        <dbReference type="PIRSR" id="PIRSR601310-1"/>
    </source>
</evidence>
<dbReference type="OrthoDB" id="9784774at2"/>
<dbReference type="Pfam" id="PF01230">
    <property type="entry name" value="HIT"/>
    <property type="match status" value="1"/>
</dbReference>
<name>A0A4Q1C457_9BACT</name>
<gene>
    <name evidence="6" type="ORF">ESB00_15790</name>
</gene>
<feature type="domain" description="HIT" evidence="5">
    <location>
        <begin position="199"/>
        <end position="308"/>
    </location>
</feature>
<feature type="region of interest" description="Disordered" evidence="4">
    <location>
        <begin position="171"/>
        <end position="193"/>
    </location>
</feature>
<dbReference type="SUPFAM" id="SSF54197">
    <property type="entry name" value="HIT-like"/>
    <property type="match status" value="1"/>
</dbReference>
<feature type="active site" description="Tele-AMP-histidine intermediate" evidence="1">
    <location>
        <position position="294"/>
    </location>
</feature>
<dbReference type="Proteomes" id="UP000290218">
    <property type="component" value="Unassembled WGS sequence"/>
</dbReference>
<evidence type="ECO:0000256" key="3">
    <source>
        <dbReference type="PROSITE-ProRule" id="PRU00464"/>
    </source>
</evidence>
<dbReference type="InterPro" id="IPR036265">
    <property type="entry name" value="HIT-like_sf"/>
</dbReference>
<evidence type="ECO:0000256" key="4">
    <source>
        <dbReference type="SAM" id="MobiDB-lite"/>
    </source>
</evidence>
<dbReference type="PANTHER" id="PTHR23089">
    <property type="entry name" value="HISTIDINE TRIAD HIT PROTEIN"/>
    <property type="match status" value="1"/>
</dbReference>
<feature type="compositionally biased region" description="Polar residues" evidence="4">
    <location>
        <begin position="10"/>
        <end position="21"/>
    </location>
</feature>
<accession>A0A4Q1C457</accession>
<evidence type="ECO:0000259" key="5">
    <source>
        <dbReference type="PROSITE" id="PS51084"/>
    </source>
</evidence>
<dbReference type="GO" id="GO:0003824">
    <property type="term" value="F:catalytic activity"/>
    <property type="evidence" value="ECO:0007669"/>
    <property type="project" value="InterPro"/>
</dbReference>
<evidence type="ECO:0000256" key="2">
    <source>
        <dbReference type="PIRSR" id="PIRSR601310-3"/>
    </source>
</evidence>
<dbReference type="EMBL" id="SDHX01000002">
    <property type="protein sequence ID" value="RXK53167.1"/>
    <property type="molecule type" value="Genomic_DNA"/>
</dbReference>
<evidence type="ECO:0000313" key="7">
    <source>
        <dbReference type="Proteomes" id="UP000290218"/>
    </source>
</evidence>
<dbReference type="PROSITE" id="PS51084">
    <property type="entry name" value="HIT_2"/>
    <property type="match status" value="1"/>
</dbReference>
<feature type="compositionally biased region" description="Basic residues" evidence="4">
    <location>
        <begin position="116"/>
        <end position="126"/>
    </location>
</feature>
<dbReference type="Gene3D" id="3.30.428.10">
    <property type="entry name" value="HIT-like"/>
    <property type="match status" value="1"/>
</dbReference>
<dbReference type="CDD" id="cd01276">
    <property type="entry name" value="PKCI_related"/>
    <property type="match status" value="1"/>
</dbReference>
<sequence>MSASPRCIRNSATCRSSSTKSAVLRPARPALHRSPRNDALPATAPAALPQRPFRPAHRARPLSGATDRRRHQLLARRGRAANAERSGLHCRRRPPAGETLRRAHHAWFFPLGRRRRRHSRRAALRPRRPDAGTQAARRFSGIHAACHESALRPLPARPPLDRPAPARLRRFARPDPQPCRRPHPPQREPESALPVSKSIFQKIIDREIPAKLAHEDDLCIAIHDISPQAPVHVLVIPKKLIPRVNEATAADQATLGHLLLTAAALAKKLGVAETGYRLVINNGRDGGESVPHLHVHLLGQRPLAWPPG</sequence>
<feature type="compositionally biased region" description="Low complexity" evidence="4">
    <location>
        <begin position="39"/>
        <end position="49"/>
    </location>
</feature>
<feature type="short sequence motif" description="Histidine triad motif" evidence="2 3">
    <location>
        <begin position="292"/>
        <end position="296"/>
    </location>
</feature>
<organism evidence="6 7">
    <name type="scientific">Oleiharenicola lentus</name>
    <dbReference type="NCBI Taxonomy" id="2508720"/>
    <lineage>
        <taxon>Bacteria</taxon>
        <taxon>Pseudomonadati</taxon>
        <taxon>Verrucomicrobiota</taxon>
        <taxon>Opitutia</taxon>
        <taxon>Opitutales</taxon>
        <taxon>Opitutaceae</taxon>
        <taxon>Oleiharenicola</taxon>
    </lineage>
</organism>